<sequence>MCFDQFVRSRASLEHDPKACSVKFDGVSCWPETPSGRVRIIPCFETFNGVRYDPSDFKRTKKYAVCEKNRGTG</sequence>
<evidence type="ECO:0000313" key="2">
    <source>
        <dbReference type="EMBL" id="KAK8388941.1"/>
    </source>
</evidence>
<dbReference type="GO" id="GO:0016020">
    <property type="term" value="C:membrane"/>
    <property type="evidence" value="ECO:0007669"/>
    <property type="project" value="InterPro"/>
</dbReference>
<dbReference type="EMBL" id="JARAKH010000028">
    <property type="protein sequence ID" value="KAK8388941.1"/>
    <property type="molecule type" value="Genomic_DNA"/>
</dbReference>
<dbReference type="Proteomes" id="UP001487740">
    <property type="component" value="Unassembled WGS sequence"/>
</dbReference>
<gene>
    <name evidence="2" type="ORF">O3P69_020718</name>
</gene>
<reference evidence="2 3" key="1">
    <citation type="submission" date="2023-03" db="EMBL/GenBank/DDBJ databases">
        <title>High-quality genome of Scylla paramamosain provides insights in environmental adaptation.</title>
        <authorList>
            <person name="Zhang L."/>
        </authorList>
    </citation>
    <scope>NUCLEOTIDE SEQUENCE [LARGE SCALE GENOMIC DNA]</scope>
    <source>
        <strain evidence="2">LZ_2023a</strain>
        <tissue evidence="2">Muscle</tissue>
    </source>
</reference>
<dbReference type="InterPro" id="IPR036445">
    <property type="entry name" value="GPCR_2_extracell_dom_sf"/>
</dbReference>
<keyword evidence="3" id="KW-1185">Reference proteome</keyword>
<name>A0AAW0TQM1_SCYPA</name>
<organism evidence="2 3">
    <name type="scientific">Scylla paramamosain</name>
    <name type="common">Mud crab</name>
    <dbReference type="NCBI Taxonomy" id="85552"/>
    <lineage>
        <taxon>Eukaryota</taxon>
        <taxon>Metazoa</taxon>
        <taxon>Ecdysozoa</taxon>
        <taxon>Arthropoda</taxon>
        <taxon>Crustacea</taxon>
        <taxon>Multicrustacea</taxon>
        <taxon>Malacostraca</taxon>
        <taxon>Eumalacostraca</taxon>
        <taxon>Eucarida</taxon>
        <taxon>Decapoda</taxon>
        <taxon>Pleocyemata</taxon>
        <taxon>Brachyura</taxon>
        <taxon>Eubrachyura</taxon>
        <taxon>Portunoidea</taxon>
        <taxon>Portunidae</taxon>
        <taxon>Portuninae</taxon>
        <taxon>Scylla</taxon>
    </lineage>
</organism>
<accession>A0AAW0TQM1</accession>
<dbReference type="GO" id="GO:0004930">
    <property type="term" value="F:G protein-coupled receptor activity"/>
    <property type="evidence" value="ECO:0007669"/>
    <property type="project" value="InterPro"/>
</dbReference>
<dbReference type="InterPro" id="IPR001879">
    <property type="entry name" value="GPCR_2_extracellular_dom"/>
</dbReference>
<dbReference type="SUPFAM" id="SSF111418">
    <property type="entry name" value="Hormone receptor domain"/>
    <property type="match status" value="1"/>
</dbReference>
<dbReference type="PROSITE" id="PS00649">
    <property type="entry name" value="G_PROTEIN_RECEP_F2_1"/>
    <property type="match status" value="1"/>
</dbReference>
<feature type="domain" description="G-protein coupled receptors family 2 profile 1" evidence="1">
    <location>
        <begin position="1"/>
        <end position="73"/>
    </location>
</feature>
<dbReference type="AlphaFoldDB" id="A0AAW0TQM1"/>
<dbReference type="PROSITE" id="PS50227">
    <property type="entry name" value="G_PROTEIN_RECEP_F2_3"/>
    <property type="match status" value="1"/>
</dbReference>
<evidence type="ECO:0000313" key="3">
    <source>
        <dbReference type="Proteomes" id="UP001487740"/>
    </source>
</evidence>
<comment type="caution">
    <text evidence="2">The sequence shown here is derived from an EMBL/GenBank/DDBJ whole genome shotgun (WGS) entry which is preliminary data.</text>
</comment>
<proteinExistence type="predicted"/>
<dbReference type="Pfam" id="PF02793">
    <property type="entry name" value="HRM"/>
    <property type="match status" value="1"/>
</dbReference>
<dbReference type="InterPro" id="IPR017983">
    <property type="entry name" value="GPCR_2_secretin-like_CS"/>
</dbReference>
<dbReference type="Gene3D" id="4.10.1240.10">
    <property type="entry name" value="GPCR, family 2, extracellular hormone receptor domain"/>
    <property type="match status" value="1"/>
</dbReference>
<protein>
    <recommendedName>
        <fullName evidence="1">G-protein coupled receptors family 2 profile 1 domain-containing protein</fullName>
    </recommendedName>
</protein>
<evidence type="ECO:0000259" key="1">
    <source>
        <dbReference type="PROSITE" id="PS50227"/>
    </source>
</evidence>